<feature type="domain" description="C2H2-type" evidence="13">
    <location>
        <begin position="684"/>
        <end position="711"/>
    </location>
</feature>
<dbReference type="PROSITE" id="PS50157">
    <property type="entry name" value="ZINC_FINGER_C2H2_2"/>
    <property type="match status" value="17"/>
</dbReference>
<protein>
    <recommendedName>
        <fullName evidence="13">C2H2-type domain-containing protein</fullName>
    </recommendedName>
</protein>
<dbReference type="FunFam" id="3.30.160.60:FF:002343">
    <property type="entry name" value="Zinc finger protein 33A"/>
    <property type="match status" value="1"/>
</dbReference>
<evidence type="ECO:0000313" key="14">
    <source>
        <dbReference type="EMBL" id="KAH3876251.1"/>
    </source>
</evidence>
<evidence type="ECO:0000256" key="12">
    <source>
        <dbReference type="SAM" id="MobiDB-lite"/>
    </source>
</evidence>
<feature type="compositionally biased region" description="Acidic residues" evidence="12">
    <location>
        <begin position="32"/>
        <end position="48"/>
    </location>
</feature>
<evidence type="ECO:0000256" key="8">
    <source>
        <dbReference type="ARBA" id="ARBA00023125"/>
    </source>
</evidence>
<gene>
    <name evidence="14" type="ORF">DPMN_000088</name>
</gene>
<feature type="domain" description="C2H2-type" evidence="13">
    <location>
        <begin position="797"/>
        <end position="825"/>
    </location>
</feature>
<dbReference type="PROSITE" id="PS00028">
    <property type="entry name" value="ZINC_FINGER_C2H2_1"/>
    <property type="match status" value="17"/>
</dbReference>
<sequence>MDEDTSTNDDHDCHISDRVDVKMNQDTSRNDDQEDEIDGWSDTTEDLDMDTSLAVHVKTENEQTSEETGQAMKEENFPELQANAIVNLINTNKKNKTPVKKASPSKTDKKSPVKCEECGKVYHNARSLERHMNLHLGTYTCDKCGKVCNSTYSLINHAKVHEGFTGDVVCNVCDKVFCDKSSLNKHTLSVHMGITNYQCQFCNKSFFGKRTLDEHERVHTGERPFKCTLCPKSYKRIADLNHHLRLHKGEVSHTCELCGEGFRRVSEMNRHMRKHEQPDDLNSSMTLSEGHNCHWCNVFFPTAKDLKVHINTHLETTMQNRTLLTQQENEEKRKMVNNIVKDLQIGFQPSGSYMPLYPPLGPHISMGQNATYEAPLIAAGFIPPVEPLLDLPQIKIEVDDDMYNAAVLGTELNTSEKTSVGNVSSRERSVELVNAFGFNITGNLSSDLDVIAALNKENVCDVKNEFNENKINVNEGNFSAYNADTDIEDADEINNMINYESDGDDDSGINYIIKDKTEHDEFDSHCMPKNPDITSEESLSDNIQETVDITNSQKQADKMETAHINKLKINSAKKSKGHAYTNSSSEKEGNVLHEASAAEHAKDDGHLSSEKKASRRKRKSVPVKRKFKKREENAMKTDVVDNSSDQNEEGLIVQKTKTLEEKKENEENNEWPDSAVLNTKLKPIFCSTCDKTFSCKTALCKHMNLHKGTYTCKICDKVFAAKRSLKTHMDIHNGVKVNDKTCNVCGKSFFDVSSLNKHVKSVHMDYRPFSCTHCDLRFSDRKTLTEHIRVHTGERPFICDVCGKDFKRKGEMNYHIRKAHTDEQKFSCTECGKGFLRASKLKTHMEFKHSKLPYGCGVCRKHFQSEAHLIDHRRASHVNKPAEKNHMCEKCGRGFCKKSRLMRHLNSKTDCMEKPFFIKGKFVCRFCLREFDTMGEKAMHMKFEHRDSETNQFVCSTCGKGFRRSQALKIHMKIHLQIRDYKCDQCGACFVQKHHLTQHLRTHTGEKPYQCSICAKQFAQNATLYSHMKHH</sequence>
<feature type="region of interest" description="Disordered" evidence="12">
    <location>
        <begin position="1"/>
        <end position="48"/>
    </location>
</feature>
<feature type="compositionally biased region" description="Basic and acidic residues" evidence="12">
    <location>
        <begin position="657"/>
        <end position="666"/>
    </location>
</feature>
<keyword evidence="3" id="KW-0479">Metal-binding</keyword>
<dbReference type="Gene3D" id="3.30.160.60">
    <property type="entry name" value="Classic Zinc Finger"/>
    <property type="match status" value="14"/>
</dbReference>
<evidence type="ECO:0000256" key="7">
    <source>
        <dbReference type="ARBA" id="ARBA00023015"/>
    </source>
</evidence>
<feature type="domain" description="C2H2-type" evidence="13">
    <location>
        <begin position="769"/>
        <end position="796"/>
    </location>
</feature>
<evidence type="ECO:0000259" key="13">
    <source>
        <dbReference type="PROSITE" id="PS50157"/>
    </source>
</evidence>
<keyword evidence="6" id="KW-0862">Zinc</keyword>
<feature type="domain" description="C2H2-type" evidence="13">
    <location>
        <begin position="854"/>
        <end position="882"/>
    </location>
</feature>
<reference evidence="14" key="2">
    <citation type="submission" date="2020-11" db="EMBL/GenBank/DDBJ databases">
        <authorList>
            <person name="McCartney M.A."/>
            <person name="Auch B."/>
            <person name="Kono T."/>
            <person name="Mallez S."/>
            <person name="Becker A."/>
            <person name="Gohl D.M."/>
            <person name="Silverstein K.A.T."/>
            <person name="Koren S."/>
            <person name="Bechman K.B."/>
            <person name="Herman A."/>
            <person name="Abrahante J.E."/>
            <person name="Garbe J."/>
        </authorList>
    </citation>
    <scope>NUCLEOTIDE SEQUENCE</scope>
    <source>
        <strain evidence="14">Duluth1</strain>
        <tissue evidence="14">Whole animal</tissue>
    </source>
</reference>
<dbReference type="GO" id="GO:0005634">
    <property type="term" value="C:nucleus"/>
    <property type="evidence" value="ECO:0007669"/>
    <property type="project" value="UniProtKB-SubCell"/>
</dbReference>
<dbReference type="PANTHER" id="PTHR24390:SF159">
    <property type="entry name" value="GROWTH FACTOR INDEPENDENT 1 TRANSCRIPTIONAL REPRESSOR"/>
    <property type="match status" value="1"/>
</dbReference>
<feature type="domain" description="C2H2-type" evidence="13">
    <location>
        <begin position="253"/>
        <end position="280"/>
    </location>
</feature>
<feature type="domain" description="C2H2-type" evidence="13">
    <location>
        <begin position="168"/>
        <end position="196"/>
    </location>
</feature>
<dbReference type="FunFam" id="3.30.160.60:FF:000100">
    <property type="entry name" value="Zinc finger 45-like"/>
    <property type="match status" value="1"/>
</dbReference>
<keyword evidence="7" id="KW-0805">Transcription regulation</keyword>
<dbReference type="FunFam" id="3.30.160.60:FF:001732">
    <property type="entry name" value="Zgc:162936"/>
    <property type="match status" value="1"/>
</dbReference>
<dbReference type="SUPFAM" id="SSF57667">
    <property type="entry name" value="beta-beta-alpha zinc fingers"/>
    <property type="match status" value="9"/>
</dbReference>
<organism evidence="14 15">
    <name type="scientific">Dreissena polymorpha</name>
    <name type="common">Zebra mussel</name>
    <name type="synonym">Mytilus polymorpha</name>
    <dbReference type="NCBI Taxonomy" id="45954"/>
    <lineage>
        <taxon>Eukaryota</taxon>
        <taxon>Metazoa</taxon>
        <taxon>Spiralia</taxon>
        <taxon>Lophotrochozoa</taxon>
        <taxon>Mollusca</taxon>
        <taxon>Bivalvia</taxon>
        <taxon>Autobranchia</taxon>
        <taxon>Heteroconchia</taxon>
        <taxon>Euheterodonta</taxon>
        <taxon>Imparidentia</taxon>
        <taxon>Neoheterodontei</taxon>
        <taxon>Myida</taxon>
        <taxon>Dreissenoidea</taxon>
        <taxon>Dreissenidae</taxon>
        <taxon>Dreissena</taxon>
    </lineage>
</organism>
<dbReference type="GO" id="GO:0008270">
    <property type="term" value="F:zinc ion binding"/>
    <property type="evidence" value="ECO:0007669"/>
    <property type="project" value="UniProtKB-KW"/>
</dbReference>
<dbReference type="InterPro" id="IPR036236">
    <property type="entry name" value="Znf_C2H2_sf"/>
</dbReference>
<dbReference type="AlphaFoldDB" id="A0A9D4MJ08"/>
<keyword evidence="5 11" id="KW-0863">Zinc-finger</keyword>
<evidence type="ECO:0000256" key="3">
    <source>
        <dbReference type="ARBA" id="ARBA00022723"/>
    </source>
</evidence>
<feature type="domain" description="C2H2-type" evidence="13">
    <location>
        <begin position="197"/>
        <end position="224"/>
    </location>
</feature>
<feature type="compositionally biased region" description="Basic and acidic residues" evidence="12">
    <location>
        <begin position="629"/>
        <end position="639"/>
    </location>
</feature>
<dbReference type="GO" id="GO:0000978">
    <property type="term" value="F:RNA polymerase II cis-regulatory region sequence-specific DNA binding"/>
    <property type="evidence" value="ECO:0007669"/>
    <property type="project" value="TreeGrafter"/>
</dbReference>
<dbReference type="GO" id="GO:0003700">
    <property type="term" value="F:DNA-binding transcription factor activity"/>
    <property type="evidence" value="ECO:0007669"/>
    <property type="project" value="TreeGrafter"/>
</dbReference>
<dbReference type="OrthoDB" id="6077919at2759"/>
<feature type="domain" description="C2H2-type" evidence="13">
    <location>
        <begin position="953"/>
        <end position="980"/>
    </location>
</feature>
<feature type="domain" description="C2H2-type" evidence="13">
    <location>
        <begin position="225"/>
        <end position="252"/>
    </location>
</feature>
<feature type="domain" description="C2H2-type" evidence="13">
    <location>
        <begin position="740"/>
        <end position="768"/>
    </location>
</feature>
<accession>A0A9D4MJ08</accession>
<dbReference type="InterPro" id="IPR013087">
    <property type="entry name" value="Znf_C2H2_type"/>
</dbReference>
<feature type="region of interest" description="Disordered" evidence="12">
    <location>
        <begin position="598"/>
        <end position="670"/>
    </location>
</feature>
<feature type="domain" description="C2H2-type" evidence="13">
    <location>
        <begin position="1009"/>
        <end position="1031"/>
    </location>
</feature>
<feature type="domain" description="C2H2-type" evidence="13">
    <location>
        <begin position="710"/>
        <end position="737"/>
    </location>
</feature>
<evidence type="ECO:0000256" key="10">
    <source>
        <dbReference type="ARBA" id="ARBA00023242"/>
    </source>
</evidence>
<dbReference type="FunFam" id="3.30.160.60:FF:001498">
    <property type="entry name" value="Zinc finger protein 404"/>
    <property type="match status" value="1"/>
</dbReference>
<dbReference type="GO" id="GO:0006357">
    <property type="term" value="P:regulation of transcription by RNA polymerase II"/>
    <property type="evidence" value="ECO:0007669"/>
    <property type="project" value="UniProtKB-ARBA"/>
</dbReference>
<dbReference type="PANTHER" id="PTHR24390">
    <property type="entry name" value="ZINC FINGER PROTEIN"/>
    <property type="match status" value="1"/>
</dbReference>
<keyword evidence="9" id="KW-0804">Transcription</keyword>
<name>A0A9D4MJ08_DREPO</name>
<evidence type="ECO:0000256" key="4">
    <source>
        <dbReference type="ARBA" id="ARBA00022737"/>
    </source>
</evidence>
<feature type="domain" description="C2H2-type" evidence="13">
    <location>
        <begin position="113"/>
        <end position="140"/>
    </location>
</feature>
<evidence type="ECO:0000256" key="2">
    <source>
        <dbReference type="ARBA" id="ARBA00006991"/>
    </source>
</evidence>
<dbReference type="EMBL" id="JAIWYP010000001">
    <property type="protein sequence ID" value="KAH3876251.1"/>
    <property type="molecule type" value="Genomic_DNA"/>
</dbReference>
<evidence type="ECO:0000256" key="5">
    <source>
        <dbReference type="ARBA" id="ARBA00022771"/>
    </source>
</evidence>
<keyword evidence="8" id="KW-0238">DNA-binding</keyword>
<dbReference type="Proteomes" id="UP000828390">
    <property type="component" value="Unassembled WGS sequence"/>
</dbReference>
<comment type="subcellular location">
    <subcellularLocation>
        <location evidence="1">Nucleus</location>
    </subcellularLocation>
</comment>
<dbReference type="FunFam" id="3.30.160.60:FF:001289">
    <property type="entry name" value="Zinc finger protein 574"/>
    <property type="match status" value="1"/>
</dbReference>
<dbReference type="FunFam" id="3.30.160.60:FF:000446">
    <property type="entry name" value="Zinc finger protein"/>
    <property type="match status" value="1"/>
</dbReference>
<keyword evidence="15" id="KW-1185">Reference proteome</keyword>
<feature type="domain" description="C2H2-type" evidence="13">
    <location>
        <begin position="826"/>
        <end position="850"/>
    </location>
</feature>
<reference evidence="14" key="1">
    <citation type="journal article" date="2019" name="bioRxiv">
        <title>The Genome of the Zebra Mussel, Dreissena polymorpha: A Resource for Invasive Species Research.</title>
        <authorList>
            <person name="McCartney M.A."/>
            <person name="Auch B."/>
            <person name="Kono T."/>
            <person name="Mallez S."/>
            <person name="Zhang Y."/>
            <person name="Obille A."/>
            <person name="Becker A."/>
            <person name="Abrahante J.E."/>
            <person name="Garbe J."/>
            <person name="Badalamenti J.P."/>
            <person name="Herman A."/>
            <person name="Mangelson H."/>
            <person name="Liachko I."/>
            <person name="Sullivan S."/>
            <person name="Sone E.D."/>
            <person name="Koren S."/>
            <person name="Silverstein K.A.T."/>
            <person name="Beckman K.B."/>
            <person name="Gohl D.M."/>
        </authorList>
    </citation>
    <scope>NUCLEOTIDE SEQUENCE</scope>
    <source>
        <strain evidence="14">Duluth1</strain>
        <tissue evidence="14">Whole animal</tissue>
    </source>
</reference>
<feature type="compositionally biased region" description="Basic and acidic residues" evidence="12">
    <location>
        <begin position="598"/>
        <end position="612"/>
    </location>
</feature>
<dbReference type="Pfam" id="PF00096">
    <property type="entry name" value="zf-C2H2"/>
    <property type="match status" value="14"/>
</dbReference>
<feature type="domain" description="C2H2-type" evidence="13">
    <location>
        <begin position="981"/>
        <end position="1008"/>
    </location>
</feature>
<comment type="similarity">
    <text evidence="2">Belongs to the krueppel C2H2-type zinc-finger protein family.</text>
</comment>
<evidence type="ECO:0000256" key="1">
    <source>
        <dbReference type="ARBA" id="ARBA00004123"/>
    </source>
</evidence>
<comment type="caution">
    <text evidence="14">The sequence shown here is derived from an EMBL/GenBank/DDBJ whole genome shotgun (WGS) entry which is preliminary data.</text>
</comment>
<evidence type="ECO:0000313" key="15">
    <source>
        <dbReference type="Proteomes" id="UP000828390"/>
    </source>
</evidence>
<dbReference type="FunFam" id="3.30.160.60:FF:000624">
    <property type="entry name" value="zinc finger protein 697"/>
    <property type="match status" value="1"/>
</dbReference>
<dbReference type="GO" id="GO:0045893">
    <property type="term" value="P:positive regulation of DNA-templated transcription"/>
    <property type="evidence" value="ECO:0007669"/>
    <property type="project" value="UniProtKB-ARBA"/>
</dbReference>
<feature type="compositionally biased region" description="Basic residues" evidence="12">
    <location>
        <begin position="613"/>
        <end position="628"/>
    </location>
</feature>
<dbReference type="SMART" id="SM00355">
    <property type="entry name" value="ZnF_C2H2"/>
    <property type="match status" value="19"/>
</dbReference>
<feature type="domain" description="C2H2-type" evidence="13">
    <location>
        <begin position="886"/>
        <end position="915"/>
    </location>
</feature>
<dbReference type="FunFam" id="3.30.160.60:FF:000322">
    <property type="entry name" value="GDNF-inducible zinc finger protein 1"/>
    <property type="match status" value="1"/>
</dbReference>
<dbReference type="GO" id="GO:0005694">
    <property type="term" value="C:chromosome"/>
    <property type="evidence" value="ECO:0007669"/>
    <property type="project" value="UniProtKB-ARBA"/>
</dbReference>
<keyword evidence="4" id="KW-0677">Repeat</keyword>
<proteinExistence type="inferred from homology"/>
<feature type="domain" description="C2H2-type" evidence="13">
    <location>
        <begin position="139"/>
        <end position="163"/>
    </location>
</feature>
<feature type="compositionally biased region" description="Basic and acidic residues" evidence="12">
    <location>
        <begin position="8"/>
        <end position="31"/>
    </location>
</feature>
<evidence type="ECO:0000256" key="9">
    <source>
        <dbReference type="ARBA" id="ARBA00023163"/>
    </source>
</evidence>
<evidence type="ECO:0000256" key="11">
    <source>
        <dbReference type="PROSITE-ProRule" id="PRU00042"/>
    </source>
</evidence>
<evidence type="ECO:0000256" key="6">
    <source>
        <dbReference type="ARBA" id="ARBA00022833"/>
    </source>
</evidence>
<keyword evidence="10" id="KW-0539">Nucleus</keyword>